<dbReference type="Pfam" id="PF01047">
    <property type="entry name" value="MarR"/>
    <property type="match status" value="1"/>
</dbReference>
<dbReference type="InterPro" id="IPR036388">
    <property type="entry name" value="WH-like_DNA-bd_sf"/>
</dbReference>
<evidence type="ECO:0000256" key="1">
    <source>
        <dbReference type="ARBA" id="ARBA00023015"/>
    </source>
</evidence>
<accession>A0A176XEZ7</accession>
<dbReference type="InterPro" id="IPR000835">
    <property type="entry name" value="HTH_MarR-typ"/>
</dbReference>
<evidence type="ECO:0000313" key="5">
    <source>
        <dbReference type="EMBL" id="OAE47268.1"/>
    </source>
</evidence>
<keyword evidence="3" id="KW-0804">Transcription</keyword>
<dbReference type="GO" id="GO:0003677">
    <property type="term" value="F:DNA binding"/>
    <property type="evidence" value="ECO:0007669"/>
    <property type="project" value="UniProtKB-KW"/>
</dbReference>
<dbReference type="GO" id="GO:0003700">
    <property type="term" value="F:DNA-binding transcription factor activity"/>
    <property type="evidence" value="ECO:0007669"/>
    <property type="project" value="InterPro"/>
</dbReference>
<proteinExistence type="predicted"/>
<comment type="caution">
    <text evidence="5">The sequence shown here is derived from an EMBL/GenBank/DDBJ whole genome shotgun (WGS) entry which is preliminary data.</text>
</comment>
<sequence length="159" mass="18181">MDQLPRRMTDVNLDRLETALGFLIRLAQLKTYDDFFTALGDSGMRPGEFSVLFVIMHNPGIRQTALGQRLMIKRAHMTKLIRAFEDRGLVTRRVPDDDRRAIELTLSAEGVAHVRKESEWFFSHESTLGAGLTTVERDQFIALLHKFLGMNLGETGREY</sequence>
<name>A0A176XEZ7_AGRTU</name>
<dbReference type="EMBL" id="LXPS01000011">
    <property type="protein sequence ID" value="OAE47268.1"/>
    <property type="molecule type" value="Genomic_DNA"/>
</dbReference>
<protein>
    <submittedName>
        <fullName evidence="5">MarR family transcriptional regulator</fullName>
    </submittedName>
</protein>
<evidence type="ECO:0000256" key="2">
    <source>
        <dbReference type="ARBA" id="ARBA00023125"/>
    </source>
</evidence>
<keyword evidence="2" id="KW-0238">DNA-binding</keyword>
<dbReference type="PRINTS" id="PR00598">
    <property type="entry name" value="HTHMARR"/>
</dbReference>
<organism evidence="5 6">
    <name type="scientific">Agrobacterium tumefaciens</name>
    <dbReference type="NCBI Taxonomy" id="358"/>
    <lineage>
        <taxon>Bacteria</taxon>
        <taxon>Pseudomonadati</taxon>
        <taxon>Pseudomonadota</taxon>
        <taxon>Alphaproteobacteria</taxon>
        <taxon>Hyphomicrobiales</taxon>
        <taxon>Rhizobiaceae</taxon>
        <taxon>Rhizobium/Agrobacterium group</taxon>
        <taxon>Agrobacterium</taxon>
        <taxon>Agrobacterium tumefaciens complex</taxon>
    </lineage>
</organism>
<dbReference type="AlphaFoldDB" id="A0A176XEZ7"/>
<dbReference type="RefSeq" id="WP_063949036.1">
    <property type="nucleotide sequence ID" value="NZ_LXPS01000011.1"/>
</dbReference>
<evidence type="ECO:0000256" key="3">
    <source>
        <dbReference type="ARBA" id="ARBA00023163"/>
    </source>
</evidence>
<dbReference type="SMART" id="SM00347">
    <property type="entry name" value="HTH_MARR"/>
    <property type="match status" value="1"/>
</dbReference>
<dbReference type="Gene3D" id="1.10.10.10">
    <property type="entry name" value="Winged helix-like DNA-binding domain superfamily/Winged helix DNA-binding domain"/>
    <property type="match status" value="1"/>
</dbReference>
<dbReference type="Proteomes" id="UP000077098">
    <property type="component" value="Unassembled WGS sequence"/>
</dbReference>
<keyword evidence="1" id="KW-0805">Transcription regulation</keyword>
<dbReference type="InterPro" id="IPR036390">
    <property type="entry name" value="WH_DNA-bd_sf"/>
</dbReference>
<dbReference type="PANTHER" id="PTHR42756:SF1">
    <property type="entry name" value="TRANSCRIPTIONAL REPRESSOR OF EMRAB OPERON"/>
    <property type="match status" value="1"/>
</dbReference>
<dbReference type="PANTHER" id="PTHR42756">
    <property type="entry name" value="TRANSCRIPTIONAL REGULATOR, MARR"/>
    <property type="match status" value="1"/>
</dbReference>
<feature type="domain" description="HTH marR-type" evidence="4">
    <location>
        <begin position="13"/>
        <end position="149"/>
    </location>
</feature>
<evidence type="ECO:0000259" key="4">
    <source>
        <dbReference type="PROSITE" id="PS50995"/>
    </source>
</evidence>
<dbReference type="SUPFAM" id="SSF46785">
    <property type="entry name" value="Winged helix' DNA-binding domain"/>
    <property type="match status" value="1"/>
</dbReference>
<dbReference type="PROSITE" id="PS50995">
    <property type="entry name" value="HTH_MARR_2"/>
    <property type="match status" value="1"/>
</dbReference>
<gene>
    <name evidence="5" type="ORF">A7J57_14725</name>
</gene>
<evidence type="ECO:0000313" key="6">
    <source>
        <dbReference type="Proteomes" id="UP000077098"/>
    </source>
</evidence>
<reference evidence="5 6" key="1">
    <citation type="submission" date="2016-05" db="EMBL/GenBank/DDBJ databases">
        <authorList>
            <person name="Lavstsen T."/>
            <person name="Jespersen J.S."/>
        </authorList>
    </citation>
    <scope>NUCLEOTIDE SEQUENCE [LARGE SCALE GENOMIC DNA]</scope>
    <source>
        <strain evidence="5 6">KCJ1736</strain>
    </source>
</reference>